<organism evidence="5 6">
    <name type="scientific">Frankliniella occidentalis</name>
    <name type="common">Western flower thrips</name>
    <name type="synonym">Euthrips occidentalis</name>
    <dbReference type="NCBI Taxonomy" id="133901"/>
    <lineage>
        <taxon>Eukaryota</taxon>
        <taxon>Metazoa</taxon>
        <taxon>Ecdysozoa</taxon>
        <taxon>Arthropoda</taxon>
        <taxon>Hexapoda</taxon>
        <taxon>Insecta</taxon>
        <taxon>Pterygota</taxon>
        <taxon>Neoptera</taxon>
        <taxon>Paraneoptera</taxon>
        <taxon>Thysanoptera</taxon>
        <taxon>Terebrantia</taxon>
        <taxon>Thripoidea</taxon>
        <taxon>Thripidae</taxon>
        <taxon>Frankliniella</taxon>
    </lineage>
</organism>
<feature type="region of interest" description="Disordered" evidence="3">
    <location>
        <begin position="1"/>
        <end position="39"/>
    </location>
</feature>
<feature type="coiled-coil region" evidence="2">
    <location>
        <begin position="1363"/>
        <end position="1649"/>
    </location>
</feature>
<dbReference type="InterPro" id="IPR055167">
    <property type="entry name" value="Rootletin-like_CC"/>
</dbReference>
<accession>A0A6J1SBB1</accession>
<dbReference type="Proteomes" id="UP000504606">
    <property type="component" value="Unplaced"/>
</dbReference>
<evidence type="ECO:0000259" key="4">
    <source>
        <dbReference type="Pfam" id="PF15035"/>
    </source>
</evidence>
<protein>
    <submittedName>
        <fullName evidence="6">Rootletin isoform X1</fullName>
    </submittedName>
</protein>
<keyword evidence="1 2" id="KW-0175">Coiled coil</keyword>
<dbReference type="Gene3D" id="1.20.5.340">
    <property type="match status" value="1"/>
</dbReference>
<dbReference type="PANTHER" id="PTHR23159:SF31">
    <property type="entry name" value="CENTROSOME-ASSOCIATED PROTEIN CEP250 ISOFORM X1"/>
    <property type="match status" value="1"/>
</dbReference>
<feature type="coiled-coil region" evidence="2">
    <location>
        <begin position="1686"/>
        <end position="1727"/>
    </location>
</feature>
<evidence type="ECO:0000313" key="6">
    <source>
        <dbReference type="RefSeq" id="XP_026278332.2"/>
    </source>
</evidence>
<dbReference type="PANTHER" id="PTHR23159">
    <property type="entry name" value="CENTROSOMAL PROTEIN 2"/>
    <property type="match status" value="1"/>
</dbReference>
<reference evidence="6" key="1">
    <citation type="submission" date="2025-08" db="UniProtKB">
        <authorList>
            <consortium name="RefSeq"/>
        </authorList>
    </citation>
    <scope>IDENTIFICATION</scope>
    <source>
        <tissue evidence="6">Whole organism</tissue>
    </source>
</reference>
<feature type="compositionally biased region" description="Low complexity" evidence="3">
    <location>
        <begin position="16"/>
        <end position="36"/>
    </location>
</feature>
<dbReference type="Gene3D" id="1.10.287.1490">
    <property type="match status" value="1"/>
</dbReference>
<keyword evidence="5" id="KW-1185">Reference proteome</keyword>
<feature type="compositionally biased region" description="Low complexity" evidence="3">
    <location>
        <begin position="1798"/>
        <end position="1807"/>
    </location>
</feature>
<feature type="compositionally biased region" description="Basic and acidic residues" evidence="3">
    <location>
        <begin position="1811"/>
        <end position="1822"/>
    </location>
</feature>
<feature type="coiled-coil region" evidence="2">
    <location>
        <begin position="252"/>
        <end position="314"/>
    </location>
</feature>
<dbReference type="GeneID" id="113206450"/>
<gene>
    <name evidence="6" type="primary">LOC113206450</name>
</gene>
<dbReference type="CTD" id="42860"/>
<dbReference type="RefSeq" id="XP_026278332.2">
    <property type="nucleotide sequence ID" value="XM_026422547.2"/>
</dbReference>
<feature type="compositionally biased region" description="Basic and acidic residues" evidence="3">
    <location>
        <begin position="1"/>
        <end position="15"/>
    </location>
</feature>
<proteinExistence type="predicted"/>
<sequence length="1931" mass="221072">MEAGRERSRDRERSPARSPARSLGAAVADAGAAGDVMLRQNREMRRRMEEEQASYRRRLDTYRQAQQHQAALVSRLQAKVLQYKQRCAELEGHMEDTLAPPRPPSALERDERERDRVLDLDTALIRLDDERRKSDKAMQLNLALRDQLEEAHQTNEALTSDLQKLSNDWEALREEMLLKEEEWKEEEQAFNEYYTTEHARLLNLWRDVVAVKRLFADMQASTQRDLQGLRSDMTLTTREMASACSALAGGARREASEDRQQSERELNELRTQLQALRASHEAAVAEVKHKDERVQSLTREVQALEERCGEAEAGLGQVTRIQEEVELLQGALRDIAHAVIQDAEGRDVDAVMLSQSAHVHLTPPGPVPPRSPKRGQQRAHTSPAFAEGTISAVQAALHKYQLHIHELQVKLDASQEQLQSTRRQTEASECSQQSLEARVAELTIQLDAAKARCNQLLQEKDILVKSLDSVRAEKNALDKNRLEINAMIDTLNADYEKVQKNNNRLQKLLDGMEDEKIFLQSELDRLSKDGEMREVSLRAEEDRGSRLREELLTVREELSRAHLAREVLEQHKDDSESVIAQMEKAKGDIELELERVLMERADLQEALLKAENLSLSLEADKKRLQDDRRTLEEERAALQGQVADQNSDLGSLRKELLQAEQTRLDLESDKVSLQEKCKFLDIEKEKTEVELGQVARERSDFSHQLAVVVRQKEALSEELGRVRQRLEQASETNSRLNLSLEDLVKDCEEKQVVLEANDKDIQRLQEQLASLRSEKEALEAVLFDAQTGLEATDNKRAKLEKENQELLVKHEGLKGQITRLTKDLENSEKRAREMRASLLQAAGNQEAEFQQQIAKLKSTIEETVRKLTDEREQVRAALEKRLQSAVTQLTNEKEAEVAALQERIDAAQQHLENVCQQHEEALLRAENDKQQSLLLAQHDQQALQEKLECVRRELEEERGVLERVRREATARAEQDRATLNQLRDELARVHTRLEDFKCKAEEDRARFDARADELLRERDLSQQESEELKVQLSLSEDRVDQVQAQLQETLRKLKETENVSESLRKDLTDVRRQLSDCSFEKDKYCSTNRELREIVKRLEGDKREAARGLDEAVQKIAMLEEARGALDLERTRLQAQVRDLEHAHLTVQHNLQTVQDELARTQAANKQAAGEEKELQARLAVETEERERASQELHQLRKQAVELDGALEMARQEMARLRSRAEEEGERWRAREQELVMRLEDSRNRERKLEDQKHNLEVCLADATQQIQELKARLGGAEGRVRALDQQLLQLEAAKKDADQKLSSVGSTLRRIAGIQLDGSVSLPFRLLSPSRRWSPARAVQEHHDGRGDSVVDVDPEVIRKGVRSLMQQVAQIERERDDLKAQVTAAKKQLAETQEHQSKGDTKLNATLQNLSRLQEEKGSLENRLGQKQAALQAQSETLQQRTEEATQLRERLTALELTLHSGAEERAVCEDKLDKVRAACGRLEAEKRALQEELGRTESRATKLELQRMGLEGDLQRLQMVLQEKDSHLAKLQERCEQQGRMVASLEERCASMKNTIDQLNLSLERAAAGESELRAEIQSLQRTLIDTSSTSQASCEKLKQLQKSLTNSENERRVVTERLEVTQQQLADLRRANQQLSDQSSRLHAELANNEVQRSALESQLRLANSSAASWPAEQHAPDNMREEELNRQLTTAHRERSDLRTKVDSLVEKVRCLETEKRTLERTITKGGRSRSYDRNREATEKELDMVDSAGSGLSQVLEQENRELRMRVRRLEAMLAEKENELLRARQALQSAQAHLQVQQSHGRSHSPERAERAERAAELERVRASQLQAERLLEAREQSHRQQVLRLENQIQLLREQLAQEVKRRQLYVLRSSRAGREMQHLRQALGDSLRTVSQDPALDALLLEHEARKLDNSLATATSPMPPK</sequence>
<evidence type="ECO:0000256" key="3">
    <source>
        <dbReference type="SAM" id="MobiDB-lite"/>
    </source>
</evidence>
<evidence type="ECO:0000256" key="1">
    <source>
        <dbReference type="ARBA" id="ARBA00023054"/>
    </source>
</evidence>
<dbReference type="Pfam" id="PF15035">
    <property type="entry name" value="Rootletin"/>
    <property type="match status" value="1"/>
</dbReference>
<dbReference type="OrthoDB" id="3549872at2759"/>
<feature type="region of interest" description="Disordered" evidence="3">
    <location>
        <begin position="359"/>
        <end position="383"/>
    </location>
</feature>
<dbReference type="SUPFAM" id="SSF57997">
    <property type="entry name" value="Tropomyosin"/>
    <property type="match status" value="1"/>
</dbReference>
<feature type="coiled-coil region" evidence="2">
    <location>
        <begin position="397"/>
        <end position="1301"/>
    </location>
</feature>
<evidence type="ECO:0000256" key="2">
    <source>
        <dbReference type="SAM" id="Coils"/>
    </source>
</evidence>
<evidence type="ECO:0000313" key="5">
    <source>
        <dbReference type="Proteomes" id="UP000504606"/>
    </source>
</evidence>
<feature type="region of interest" description="Disordered" evidence="3">
    <location>
        <begin position="92"/>
        <end position="113"/>
    </location>
</feature>
<feature type="coiled-coil region" evidence="2">
    <location>
        <begin position="141"/>
        <end position="182"/>
    </location>
</feature>
<feature type="region of interest" description="Disordered" evidence="3">
    <location>
        <begin position="1798"/>
        <end position="1822"/>
    </location>
</feature>
<name>A0A6J1SBB1_FRAOC</name>
<feature type="domain" description="Rootletin-like coiled-coil" evidence="4">
    <location>
        <begin position="56"/>
        <end position="235"/>
    </location>
</feature>